<evidence type="ECO:0000313" key="1">
    <source>
        <dbReference type="EMBL" id="EEG25979.1"/>
    </source>
</evidence>
<evidence type="ECO:0000313" key="2">
    <source>
        <dbReference type="Proteomes" id="UP000006247"/>
    </source>
</evidence>
<dbReference type="EMBL" id="ACEB01000042">
    <property type="protein sequence ID" value="EEG25979.1"/>
    <property type="molecule type" value="Genomic_DNA"/>
</dbReference>
<sequence>MKSDKNHLRITPGWTSHLCFAGEHNPPGVMLVFYPKTKADFNAHGRYGTPGAAGVEKPRVHVTGSASSAP</sequence>
<accession>C0E6D8</accession>
<reference evidence="1 2" key="1">
    <citation type="submission" date="2009-01" db="EMBL/GenBank/DDBJ databases">
        <authorList>
            <person name="Fulton L."/>
            <person name="Clifton S."/>
            <person name="Chinwalla A.T."/>
            <person name="Mitreva M."/>
            <person name="Sodergren E."/>
            <person name="Weinstock G."/>
            <person name="Clifton S."/>
            <person name="Dooling D.J."/>
            <person name="Fulton B."/>
            <person name="Minx P."/>
            <person name="Pepin K.H."/>
            <person name="Johnson M."/>
            <person name="Bhonagiri V."/>
            <person name="Nash W.E."/>
            <person name="Mardis E.R."/>
            <person name="Wilson R.K."/>
        </authorList>
    </citation>
    <scope>NUCLEOTIDE SEQUENCE [LARGE SCALE GENOMIC DNA]</scope>
    <source>
        <strain evidence="1 2">ATCC 33806</strain>
    </source>
</reference>
<protein>
    <submittedName>
        <fullName evidence="1">Uncharacterized protein</fullName>
    </submittedName>
</protein>
<dbReference type="AlphaFoldDB" id="C0E6D8"/>
<proteinExistence type="predicted"/>
<dbReference type="Proteomes" id="UP000006247">
    <property type="component" value="Unassembled WGS sequence"/>
</dbReference>
<name>C0E6D8_9CORY</name>
<gene>
    <name evidence="1" type="ORF">CORMATOL_02571</name>
</gene>
<dbReference type="HOGENOM" id="CLU_2750947_0_0_11"/>
<organism evidence="1 2">
    <name type="scientific">Corynebacterium matruchotii ATCC 33806</name>
    <dbReference type="NCBI Taxonomy" id="566549"/>
    <lineage>
        <taxon>Bacteria</taxon>
        <taxon>Bacillati</taxon>
        <taxon>Actinomycetota</taxon>
        <taxon>Actinomycetes</taxon>
        <taxon>Mycobacteriales</taxon>
        <taxon>Corynebacteriaceae</taxon>
        <taxon>Corynebacterium</taxon>
    </lineage>
</organism>
<comment type="caution">
    <text evidence="1">The sequence shown here is derived from an EMBL/GenBank/DDBJ whole genome shotgun (WGS) entry which is preliminary data.</text>
</comment>